<organism evidence="1 2">
    <name type="scientific">Aspergillus sclerotiicarbonarius (strain CBS 121057 / IBT 28362)</name>
    <dbReference type="NCBI Taxonomy" id="1448318"/>
    <lineage>
        <taxon>Eukaryota</taxon>
        <taxon>Fungi</taxon>
        <taxon>Dikarya</taxon>
        <taxon>Ascomycota</taxon>
        <taxon>Pezizomycotina</taxon>
        <taxon>Eurotiomycetes</taxon>
        <taxon>Eurotiomycetidae</taxon>
        <taxon>Eurotiales</taxon>
        <taxon>Aspergillaceae</taxon>
        <taxon>Aspergillus</taxon>
        <taxon>Aspergillus subgen. Circumdati</taxon>
    </lineage>
</organism>
<evidence type="ECO:0000313" key="2">
    <source>
        <dbReference type="Proteomes" id="UP000248423"/>
    </source>
</evidence>
<protein>
    <submittedName>
        <fullName evidence="1">Uncharacterized protein</fullName>
    </submittedName>
</protein>
<dbReference type="EMBL" id="KZ826367">
    <property type="protein sequence ID" value="PYI04529.1"/>
    <property type="molecule type" value="Genomic_DNA"/>
</dbReference>
<dbReference type="Proteomes" id="UP000248423">
    <property type="component" value="Unassembled WGS sequence"/>
</dbReference>
<evidence type="ECO:0000313" key="1">
    <source>
        <dbReference type="EMBL" id="PYI04529.1"/>
    </source>
</evidence>
<keyword evidence="2" id="KW-1185">Reference proteome</keyword>
<dbReference type="AlphaFoldDB" id="A0A319ETI5"/>
<accession>A0A319ETI5</accession>
<sequence>MRGLGRDQLRDWDGGAPARVRGSKGRVAIYAVCPGAACCDGLSDPLIDGAGGGKLARREGASPRHGSSVIPKGGSVMSALMKRMMRWMRGAEARPINSHRYHACCVGSVVYPPPGSTTESLRTLPPVPMGAAWREYDVALRGIHGSVLQRIRSTVKGREVSSKLMWPAPSF</sequence>
<reference evidence="1 2" key="1">
    <citation type="submission" date="2018-02" db="EMBL/GenBank/DDBJ databases">
        <title>The genomes of Aspergillus section Nigri reveals drivers in fungal speciation.</title>
        <authorList>
            <consortium name="DOE Joint Genome Institute"/>
            <person name="Vesth T.C."/>
            <person name="Nybo J."/>
            <person name="Theobald S."/>
            <person name="Brandl J."/>
            <person name="Frisvad J.C."/>
            <person name="Nielsen K.F."/>
            <person name="Lyhne E.K."/>
            <person name="Kogle M.E."/>
            <person name="Kuo A."/>
            <person name="Riley R."/>
            <person name="Clum A."/>
            <person name="Nolan M."/>
            <person name="Lipzen A."/>
            <person name="Salamov A."/>
            <person name="Henrissat B."/>
            <person name="Wiebenga A."/>
            <person name="De vries R.P."/>
            <person name="Grigoriev I.V."/>
            <person name="Mortensen U.H."/>
            <person name="Andersen M.R."/>
            <person name="Baker S.E."/>
        </authorList>
    </citation>
    <scope>NUCLEOTIDE SEQUENCE [LARGE SCALE GENOMIC DNA]</scope>
    <source>
        <strain evidence="1 2">CBS 121057</strain>
    </source>
</reference>
<proteinExistence type="predicted"/>
<gene>
    <name evidence="1" type="ORF">BO78DRAFT_168490</name>
</gene>
<name>A0A319ETI5_ASPSB</name>
<dbReference type="VEuPathDB" id="FungiDB:BO78DRAFT_168490"/>